<evidence type="ECO:0000256" key="2">
    <source>
        <dbReference type="ARBA" id="ARBA00022574"/>
    </source>
</evidence>
<evidence type="ECO:0000313" key="9">
    <source>
        <dbReference type="EnsemblFungi" id="EJT80455"/>
    </source>
</evidence>
<feature type="region of interest" description="Disordered" evidence="7">
    <location>
        <begin position="209"/>
        <end position="260"/>
    </location>
</feature>
<protein>
    <submittedName>
        <fullName evidence="8">WD repeat-containing protein</fullName>
    </submittedName>
</protein>
<evidence type="ECO:0000256" key="3">
    <source>
        <dbReference type="ARBA" id="ARBA00022737"/>
    </source>
</evidence>
<dbReference type="VEuPathDB" id="FungiDB:GGTG_00454"/>
<comment type="pathway">
    <text evidence="1">Protein modification; protein ubiquitination.</text>
</comment>
<feature type="region of interest" description="Disordered" evidence="7">
    <location>
        <begin position="164"/>
        <end position="188"/>
    </location>
</feature>
<dbReference type="SMART" id="SM00320">
    <property type="entry name" value="WD40"/>
    <property type="match status" value="5"/>
</dbReference>
<keyword evidence="2 6" id="KW-0853">WD repeat</keyword>
<feature type="repeat" description="WD" evidence="6">
    <location>
        <begin position="745"/>
        <end position="785"/>
    </location>
</feature>
<feature type="repeat" description="WD" evidence="6">
    <location>
        <begin position="436"/>
        <end position="473"/>
    </location>
</feature>
<name>J3NGR5_GAET3</name>
<accession>J3NGR5</accession>
<evidence type="ECO:0000256" key="7">
    <source>
        <dbReference type="SAM" id="MobiDB-lite"/>
    </source>
</evidence>
<evidence type="ECO:0000256" key="4">
    <source>
        <dbReference type="ARBA" id="ARBA00022786"/>
    </source>
</evidence>
<dbReference type="GeneID" id="20340912"/>
<dbReference type="InterPro" id="IPR051865">
    <property type="entry name" value="WD-repeat_CDT2_adapter"/>
</dbReference>
<gene>
    <name evidence="9" type="primary">20340912</name>
    <name evidence="8" type="ORF">GGTG_00454</name>
</gene>
<evidence type="ECO:0000256" key="6">
    <source>
        <dbReference type="PROSITE-ProRule" id="PRU00221"/>
    </source>
</evidence>
<dbReference type="PROSITE" id="PS50082">
    <property type="entry name" value="WD_REPEATS_2"/>
    <property type="match status" value="3"/>
</dbReference>
<dbReference type="PANTHER" id="PTHR22852:SF0">
    <property type="entry name" value="DENTICLELESS PROTEIN HOMOLOG"/>
    <property type="match status" value="1"/>
</dbReference>
<dbReference type="RefSeq" id="XP_009216464.1">
    <property type="nucleotide sequence ID" value="XM_009218200.1"/>
</dbReference>
<keyword evidence="4" id="KW-0833">Ubl conjugation pathway</keyword>
<dbReference type="AlphaFoldDB" id="J3NGR5"/>
<dbReference type="PROSITE" id="PS00678">
    <property type="entry name" value="WD_REPEATS_1"/>
    <property type="match status" value="1"/>
</dbReference>
<dbReference type="Gene3D" id="2.130.10.10">
    <property type="entry name" value="YVTN repeat-like/Quinoprotein amine dehydrogenase"/>
    <property type="match status" value="3"/>
</dbReference>
<feature type="repeat" description="WD" evidence="6">
    <location>
        <begin position="395"/>
        <end position="436"/>
    </location>
</feature>
<dbReference type="Pfam" id="PF00400">
    <property type="entry name" value="WD40"/>
    <property type="match status" value="3"/>
</dbReference>
<dbReference type="InterPro" id="IPR019775">
    <property type="entry name" value="WD40_repeat_CS"/>
</dbReference>
<organism evidence="8">
    <name type="scientific">Gaeumannomyces tritici (strain R3-111a-1)</name>
    <name type="common">Wheat and barley take-all root rot fungus</name>
    <name type="synonym">Gaeumannomyces graminis var. tritici</name>
    <dbReference type="NCBI Taxonomy" id="644352"/>
    <lineage>
        <taxon>Eukaryota</taxon>
        <taxon>Fungi</taxon>
        <taxon>Dikarya</taxon>
        <taxon>Ascomycota</taxon>
        <taxon>Pezizomycotina</taxon>
        <taxon>Sordariomycetes</taxon>
        <taxon>Sordariomycetidae</taxon>
        <taxon>Magnaporthales</taxon>
        <taxon>Magnaporthaceae</taxon>
        <taxon>Gaeumannomyces</taxon>
    </lineage>
</organism>
<reference evidence="8" key="3">
    <citation type="submission" date="2010-09" db="EMBL/GenBank/DDBJ databases">
        <title>Annotation of Gaeumannomyces graminis var. tritici R3-111a-1.</title>
        <authorList>
            <consortium name="The Broad Institute Genome Sequencing Platform"/>
            <person name="Ma L.-J."/>
            <person name="Dead R."/>
            <person name="Young S.K."/>
            <person name="Zeng Q."/>
            <person name="Gargeya S."/>
            <person name="Fitzgerald M."/>
            <person name="Haas B."/>
            <person name="Abouelleil A."/>
            <person name="Alvarado L."/>
            <person name="Arachchi H.M."/>
            <person name="Berlin A."/>
            <person name="Brown A."/>
            <person name="Chapman S.B."/>
            <person name="Chen Z."/>
            <person name="Dunbar C."/>
            <person name="Freedman E."/>
            <person name="Gearin G."/>
            <person name="Gellesch M."/>
            <person name="Goldberg J."/>
            <person name="Griggs A."/>
            <person name="Gujja S."/>
            <person name="Heiman D."/>
            <person name="Howarth C."/>
            <person name="Larson L."/>
            <person name="Lui A."/>
            <person name="MacDonald P.J.P."/>
            <person name="Mehta T."/>
            <person name="Montmayeur A."/>
            <person name="Murphy C."/>
            <person name="Neiman D."/>
            <person name="Pearson M."/>
            <person name="Priest M."/>
            <person name="Roberts A."/>
            <person name="Saif S."/>
            <person name="Shea T."/>
            <person name="Shenoy N."/>
            <person name="Sisk P."/>
            <person name="Stolte C."/>
            <person name="Sykes S."/>
            <person name="Yandava C."/>
            <person name="Wortman J."/>
            <person name="Nusbaum C."/>
            <person name="Birren B."/>
        </authorList>
    </citation>
    <scope>NUCLEOTIDE SEQUENCE</scope>
    <source>
        <strain evidence="8">R3-111a-1</strain>
    </source>
</reference>
<dbReference type="InterPro" id="IPR001680">
    <property type="entry name" value="WD40_rpt"/>
</dbReference>
<dbReference type="GO" id="GO:0030674">
    <property type="term" value="F:protein-macromolecule adaptor activity"/>
    <property type="evidence" value="ECO:0007669"/>
    <property type="project" value="TreeGrafter"/>
</dbReference>
<dbReference type="OrthoDB" id="2096344at2759"/>
<dbReference type="eggNOG" id="KOG0321">
    <property type="taxonomic scope" value="Eukaryota"/>
</dbReference>
<dbReference type="EMBL" id="GL385395">
    <property type="protein sequence ID" value="EJT80455.1"/>
    <property type="molecule type" value="Genomic_DNA"/>
</dbReference>
<dbReference type="HOGENOM" id="CLU_018451_0_0_1"/>
<reference evidence="9" key="4">
    <citation type="journal article" date="2015" name="G3 (Bethesda)">
        <title>Genome sequences of three phytopathogenic species of the Magnaporthaceae family of fungi.</title>
        <authorList>
            <person name="Okagaki L.H."/>
            <person name="Nunes C.C."/>
            <person name="Sailsbery J."/>
            <person name="Clay B."/>
            <person name="Brown D."/>
            <person name="John T."/>
            <person name="Oh Y."/>
            <person name="Young N."/>
            <person name="Fitzgerald M."/>
            <person name="Haas B.J."/>
            <person name="Zeng Q."/>
            <person name="Young S."/>
            <person name="Adiconis X."/>
            <person name="Fan L."/>
            <person name="Levin J.Z."/>
            <person name="Mitchell T.K."/>
            <person name="Okubara P.A."/>
            <person name="Farman M.L."/>
            <person name="Kohn L.M."/>
            <person name="Birren B."/>
            <person name="Ma L.-J."/>
            <person name="Dean R.A."/>
        </authorList>
    </citation>
    <scope>NUCLEOTIDE SEQUENCE</scope>
    <source>
        <strain evidence="9">R3-111a-1</strain>
    </source>
</reference>
<keyword evidence="3" id="KW-0677">Repeat</keyword>
<reference evidence="9" key="5">
    <citation type="submission" date="2018-04" db="UniProtKB">
        <authorList>
            <consortium name="EnsemblFungi"/>
        </authorList>
    </citation>
    <scope>IDENTIFICATION</scope>
    <source>
        <strain evidence="9">R3-111a-1</strain>
    </source>
</reference>
<evidence type="ECO:0000256" key="1">
    <source>
        <dbReference type="ARBA" id="ARBA00004906"/>
    </source>
</evidence>
<dbReference type="GO" id="GO:0043161">
    <property type="term" value="P:proteasome-mediated ubiquitin-dependent protein catabolic process"/>
    <property type="evidence" value="ECO:0007669"/>
    <property type="project" value="TreeGrafter"/>
</dbReference>
<evidence type="ECO:0000313" key="8">
    <source>
        <dbReference type="EMBL" id="EJT80455.1"/>
    </source>
</evidence>
<sequence length="815" mass="87779">MGMGQAPGPRKSDLPVPTPSSPTTLPDNRHYQRSAQPTLLSFSRNCRLEYHLYVHVPTSVIWAVEMRHPTPPNSSPLCVKRSVTWAPVVHVDTPEESDNLDAWPTLELPLTPRRPRALGSPIRCNQTPADSSPLGAALEVCPGSPTVLTRSATAAAAAAAAAAATTAESSSSKKEKKPPSITPRKFRKFFTPRPVPVVTRSALHDITRSSLNATQPVDETARELFRNPARSNARAGKRPTAALDGDDLDNGNGKRQKTRSIAGLATLDNISSSPANLLESLKPPSPKLRIPLNHRGTAAQVFQRELGDIDRAFDMLELAHPVLDWRTETADFCSGQDYIHSTAQADSNQPRSTIFSQAACNTNDMVLIGDNMGNVRLLKTDVSGEDGFQKPHVLWTAHDNAVTDVAVSADDLRAATASADRTGIVWDTMTQKPLTLLPCNGSVKSIRFQPGQGAGNVVATSSRDGLVQVWDLRCRNGRFSDWQDDTMGDASEGCEYPVPHSAPLNSFVSAHQASARGGRGGQHAVVTTLEFMPAGKEHLILSACEANATIKLWDIRAVRHEQGNNASKPVSVVAPPPGHAGYRDWGVSSLALGSDGARVYALCKDNTVYAYSTAHLALGRAPELDAGYELTRRRSSPVHSGLAPLYGFRHTLFTSPSFFVKLAVRPARDGHSEMIAVGSGHGTPVLFPTDEGYIRSQQDVASAAASGVSLPARTEGSWGFPASNRHVTPRPAEATPIFTSGTPLIHGHAKEATSVSFTSGGRLVTASDDFTARVWSENRDQARQLRHGGWTGGQRWGWGWASIDQDFDEHDGDEF</sequence>
<keyword evidence="10" id="KW-1185">Reference proteome</keyword>
<dbReference type="EnsemblFungi" id="EJT80455">
    <property type="protein sequence ID" value="EJT80455"/>
    <property type="gene ID" value="GGTG_00454"/>
</dbReference>
<dbReference type="SUPFAM" id="SSF50978">
    <property type="entry name" value="WD40 repeat-like"/>
    <property type="match status" value="1"/>
</dbReference>
<dbReference type="Proteomes" id="UP000006039">
    <property type="component" value="Unassembled WGS sequence"/>
</dbReference>
<comment type="similarity">
    <text evidence="5">Belongs to the WD repeat cdt2 family.</text>
</comment>
<proteinExistence type="inferred from homology"/>
<evidence type="ECO:0000313" key="10">
    <source>
        <dbReference type="Proteomes" id="UP000006039"/>
    </source>
</evidence>
<reference evidence="8" key="2">
    <citation type="submission" date="2010-07" db="EMBL/GenBank/DDBJ databases">
        <authorList>
            <consortium name="The Broad Institute Genome Sequencing Platform"/>
            <consortium name="Broad Institute Genome Sequencing Center for Infectious Disease"/>
            <person name="Ma L.-J."/>
            <person name="Dead R."/>
            <person name="Young S."/>
            <person name="Zeng Q."/>
            <person name="Koehrsen M."/>
            <person name="Alvarado L."/>
            <person name="Berlin A."/>
            <person name="Chapman S.B."/>
            <person name="Chen Z."/>
            <person name="Freedman E."/>
            <person name="Gellesch M."/>
            <person name="Goldberg J."/>
            <person name="Griggs A."/>
            <person name="Gujja S."/>
            <person name="Heilman E.R."/>
            <person name="Heiman D."/>
            <person name="Hepburn T."/>
            <person name="Howarth C."/>
            <person name="Jen D."/>
            <person name="Larson L."/>
            <person name="Mehta T."/>
            <person name="Neiman D."/>
            <person name="Pearson M."/>
            <person name="Roberts A."/>
            <person name="Saif S."/>
            <person name="Shea T."/>
            <person name="Shenoy N."/>
            <person name="Sisk P."/>
            <person name="Stolte C."/>
            <person name="Sykes S."/>
            <person name="Walk T."/>
            <person name="White J."/>
            <person name="Yandava C."/>
            <person name="Haas B."/>
            <person name="Nusbaum C."/>
            <person name="Birren B."/>
        </authorList>
    </citation>
    <scope>NUCLEOTIDE SEQUENCE</scope>
    <source>
        <strain evidence="8">R3-111a-1</strain>
    </source>
</reference>
<dbReference type="InterPro" id="IPR036322">
    <property type="entry name" value="WD40_repeat_dom_sf"/>
</dbReference>
<dbReference type="PANTHER" id="PTHR22852">
    <property type="entry name" value="LETHAL 2 DENTICLELESS PROTEIN RETINOIC ACID-REGULATED NUCLEAR MATRIX-ASSOCIATED PROTEIN"/>
    <property type="match status" value="1"/>
</dbReference>
<feature type="region of interest" description="Disordered" evidence="7">
    <location>
        <begin position="1"/>
        <end position="31"/>
    </location>
</feature>
<dbReference type="GO" id="GO:0005634">
    <property type="term" value="C:nucleus"/>
    <property type="evidence" value="ECO:0007669"/>
    <property type="project" value="TreeGrafter"/>
</dbReference>
<evidence type="ECO:0000256" key="5">
    <source>
        <dbReference type="ARBA" id="ARBA00038344"/>
    </source>
</evidence>
<reference evidence="10" key="1">
    <citation type="submission" date="2010-07" db="EMBL/GenBank/DDBJ databases">
        <title>The genome sequence of Gaeumannomyces graminis var. tritici strain R3-111a-1.</title>
        <authorList>
            <consortium name="The Broad Institute Genome Sequencing Platform"/>
            <person name="Ma L.-J."/>
            <person name="Dead R."/>
            <person name="Young S."/>
            <person name="Zeng Q."/>
            <person name="Koehrsen M."/>
            <person name="Alvarado L."/>
            <person name="Berlin A."/>
            <person name="Chapman S.B."/>
            <person name="Chen Z."/>
            <person name="Freedman E."/>
            <person name="Gellesch M."/>
            <person name="Goldberg J."/>
            <person name="Griggs A."/>
            <person name="Gujja S."/>
            <person name="Heilman E.R."/>
            <person name="Heiman D."/>
            <person name="Hepburn T."/>
            <person name="Howarth C."/>
            <person name="Jen D."/>
            <person name="Larson L."/>
            <person name="Mehta T."/>
            <person name="Neiman D."/>
            <person name="Pearson M."/>
            <person name="Roberts A."/>
            <person name="Saif S."/>
            <person name="Shea T."/>
            <person name="Shenoy N."/>
            <person name="Sisk P."/>
            <person name="Stolte C."/>
            <person name="Sykes S."/>
            <person name="Walk T."/>
            <person name="White J."/>
            <person name="Yandava C."/>
            <person name="Haas B."/>
            <person name="Nusbaum C."/>
            <person name="Birren B."/>
        </authorList>
    </citation>
    <scope>NUCLEOTIDE SEQUENCE [LARGE SCALE GENOMIC DNA]</scope>
    <source>
        <strain evidence="10">R3-111a-1</strain>
    </source>
</reference>
<dbReference type="STRING" id="644352.J3NGR5"/>
<dbReference type="InterPro" id="IPR015943">
    <property type="entry name" value="WD40/YVTN_repeat-like_dom_sf"/>
</dbReference>